<evidence type="ECO:0000313" key="7">
    <source>
        <dbReference type="Proteomes" id="UP000628442"/>
    </source>
</evidence>
<keyword evidence="2" id="KW-0472">Membrane</keyword>
<dbReference type="OrthoDB" id="5294582at2"/>
<dbReference type="Proteomes" id="UP000628442">
    <property type="component" value="Unassembled WGS sequence"/>
</dbReference>
<feature type="transmembrane region" description="Helical" evidence="2">
    <location>
        <begin position="241"/>
        <end position="260"/>
    </location>
</feature>
<reference evidence="5 6" key="2">
    <citation type="submission" date="2019-02" db="EMBL/GenBank/DDBJ databases">
        <title>Draft Genome Sequences of Six Type Strains of the Genus Massilia.</title>
        <authorList>
            <person name="Miess H."/>
            <person name="Frediansyhah A."/>
            <person name="Gross H."/>
        </authorList>
    </citation>
    <scope>NUCLEOTIDE SEQUENCE [LARGE SCALE GENOMIC DNA]</scope>
    <source>
        <strain evidence="5 6">DSM 17472</strain>
    </source>
</reference>
<dbReference type="Pfam" id="PF11906">
    <property type="entry name" value="DUF3426"/>
    <property type="match status" value="1"/>
</dbReference>
<organism evidence="4 7">
    <name type="scientific">Pseudoduganella albidiflava</name>
    <dbReference type="NCBI Taxonomy" id="321983"/>
    <lineage>
        <taxon>Bacteria</taxon>
        <taxon>Pseudomonadati</taxon>
        <taxon>Pseudomonadota</taxon>
        <taxon>Betaproteobacteria</taxon>
        <taxon>Burkholderiales</taxon>
        <taxon>Oxalobacteraceae</taxon>
        <taxon>Telluria group</taxon>
        <taxon>Pseudoduganella</taxon>
    </lineage>
</organism>
<reference evidence="4" key="1">
    <citation type="journal article" date="2014" name="Int. J. Syst. Evol. Microbiol.">
        <title>Complete genome sequence of Corynebacterium casei LMG S-19264T (=DSM 44701T), isolated from a smear-ripened cheese.</title>
        <authorList>
            <consortium name="US DOE Joint Genome Institute (JGI-PGF)"/>
            <person name="Walter F."/>
            <person name="Albersmeier A."/>
            <person name="Kalinowski J."/>
            <person name="Ruckert C."/>
        </authorList>
    </citation>
    <scope>NUCLEOTIDE SEQUENCE</scope>
    <source>
        <strain evidence="4">KCTC 12343</strain>
    </source>
</reference>
<keyword evidence="2" id="KW-0812">Transmembrane</keyword>
<dbReference type="InterPro" id="IPR021834">
    <property type="entry name" value="DUF3426"/>
</dbReference>
<dbReference type="EMBL" id="CP036401">
    <property type="protein sequence ID" value="QBH99778.1"/>
    <property type="molecule type" value="Genomic_DNA"/>
</dbReference>
<reference evidence="4" key="3">
    <citation type="submission" date="2022-12" db="EMBL/GenBank/DDBJ databases">
        <authorList>
            <person name="Sun Q."/>
            <person name="Kim S."/>
        </authorList>
    </citation>
    <scope>NUCLEOTIDE SEQUENCE</scope>
    <source>
        <strain evidence="4">KCTC 12343</strain>
    </source>
</reference>
<keyword evidence="2" id="KW-1133">Transmembrane helix</keyword>
<evidence type="ECO:0000259" key="3">
    <source>
        <dbReference type="Pfam" id="PF13719"/>
    </source>
</evidence>
<feature type="region of interest" description="Disordered" evidence="1">
    <location>
        <begin position="88"/>
        <end position="127"/>
    </location>
</feature>
<evidence type="ECO:0000256" key="2">
    <source>
        <dbReference type="SAM" id="Phobius"/>
    </source>
</evidence>
<dbReference type="NCBIfam" id="TIGR02098">
    <property type="entry name" value="MJ0042_CXXC"/>
    <property type="match status" value="1"/>
</dbReference>
<gene>
    <name evidence="5" type="ORF">EYF70_02170</name>
    <name evidence="4" type="ORF">GCM10007387_51870</name>
</gene>
<evidence type="ECO:0000313" key="6">
    <source>
        <dbReference type="Proteomes" id="UP000292307"/>
    </source>
</evidence>
<dbReference type="Pfam" id="PF13719">
    <property type="entry name" value="Zn_ribbon_5"/>
    <property type="match status" value="1"/>
</dbReference>
<name>A0A411WT45_9BURK</name>
<evidence type="ECO:0000313" key="5">
    <source>
        <dbReference type="EMBL" id="QBH99778.1"/>
    </source>
</evidence>
<feature type="compositionally biased region" description="Low complexity" evidence="1">
    <location>
        <begin position="164"/>
        <end position="184"/>
    </location>
</feature>
<evidence type="ECO:0000256" key="1">
    <source>
        <dbReference type="SAM" id="MobiDB-lite"/>
    </source>
</evidence>
<keyword evidence="6" id="KW-1185">Reference proteome</keyword>
<protein>
    <submittedName>
        <fullName evidence="5">DUF3426 domain-containing protein</fullName>
    </submittedName>
</protein>
<feature type="compositionally biased region" description="Acidic residues" evidence="1">
    <location>
        <begin position="97"/>
        <end position="113"/>
    </location>
</feature>
<sequence length="392" mass="41829">MALATKCPHCHTVFRVALDQLKLRGGIVRCGACNEIFDGNAALVEPATPFSVAPVAPMAATPSSAPAAPKLDLELDLDDVAVHVREAEPEPAHGPEPELEPEPEPEPEPEAEPASEPAPADSHRREPAFDMPSEHIVAVALDDLHHFDHEPGDQPEPVVPPPASRNSSSDGASDAANQAAERASDDAAAADLLAAAPESALLAAGAGGATALPDDAGGHEEEPEFVRQAARRERSRHLARLAMMAGIPLLAFVLLGQGVVSLRNRLAADYPAMKPALQALCGPLGCTVELPRQIDALAIEQGELQTLAPDTYSFVTVLRNQSRSVQAWPHIELVLNDTADKPVLRRVFAPRDYLGKAALAQGFRPRSEQSVKLYFELDRLRASGYHIAIFYP</sequence>
<dbReference type="EMBL" id="BMWV01000016">
    <property type="protein sequence ID" value="GGY63003.1"/>
    <property type="molecule type" value="Genomic_DNA"/>
</dbReference>
<feature type="domain" description="Zinc finger/thioredoxin putative" evidence="3">
    <location>
        <begin position="3"/>
        <end position="38"/>
    </location>
</feature>
<dbReference type="Proteomes" id="UP000292307">
    <property type="component" value="Chromosome"/>
</dbReference>
<dbReference type="InterPro" id="IPR011723">
    <property type="entry name" value="Znf/thioredoxin_put"/>
</dbReference>
<proteinExistence type="predicted"/>
<feature type="region of interest" description="Disordered" evidence="1">
    <location>
        <begin position="146"/>
        <end position="184"/>
    </location>
</feature>
<evidence type="ECO:0000313" key="4">
    <source>
        <dbReference type="EMBL" id="GGY63003.1"/>
    </source>
</evidence>
<dbReference type="AlphaFoldDB" id="A0A411WT45"/>
<accession>A0A411WT45</accession>